<evidence type="ECO:0000256" key="4">
    <source>
        <dbReference type="ARBA" id="ARBA00022989"/>
    </source>
</evidence>
<keyword evidence="2" id="KW-0813">Transport</keyword>
<keyword evidence="5 9" id="KW-0472">Membrane</keyword>
<feature type="transmembrane region" description="Helical" evidence="9">
    <location>
        <begin position="282"/>
        <end position="308"/>
    </location>
</feature>
<accession>A0A0P7C111</accession>
<dbReference type="InterPro" id="IPR036259">
    <property type="entry name" value="MFS_trans_sf"/>
</dbReference>
<dbReference type="Proteomes" id="UP000050424">
    <property type="component" value="Unassembled WGS sequence"/>
</dbReference>
<comment type="caution">
    <text evidence="10">The sequence shown here is derived from an EMBL/GenBank/DDBJ whole genome shotgun (WGS) entry which is preliminary data.</text>
</comment>
<feature type="transmembrane region" description="Helical" evidence="9">
    <location>
        <begin position="314"/>
        <end position="335"/>
    </location>
</feature>
<feature type="transmembrane region" description="Helical" evidence="9">
    <location>
        <begin position="410"/>
        <end position="430"/>
    </location>
</feature>
<dbReference type="InterPro" id="IPR011701">
    <property type="entry name" value="MFS"/>
</dbReference>
<evidence type="ECO:0008006" key="12">
    <source>
        <dbReference type="Google" id="ProtNLM"/>
    </source>
</evidence>
<dbReference type="EMBL" id="LKCW01000006">
    <property type="protein sequence ID" value="KPM45624.1"/>
    <property type="molecule type" value="Genomic_DNA"/>
</dbReference>
<evidence type="ECO:0000256" key="5">
    <source>
        <dbReference type="ARBA" id="ARBA00023136"/>
    </source>
</evidence>
<gene>
    <name evidence="10" type="ORF">AK830_g955</name>
</gene>
<feature type="transmembrane region" description="Helical" evidence="9">
    <location>
        <begin position="442"/>
        <end position="463"/>
    </location>
</feature>
<dbReference type="FunFam" id="1.20.1250.20:FF:000064">
    <property type="entry name" value="MFS allantoate transporter"/>
    <property type="match status" value="1"/>
</dbReference>
<evidence type="ECO:0000313" key="10">
    <source>
        <dbReference type="EMBL" id="KPM45624.1"/>
    </source>
</evidence>
<feature type="region of interest" description="Disordered" evidence="8">
    <location>
        <begin position="1"/>
        <end position="26"/>
    </location>
</feature>
<name>A0A0P7C111_9HYPO</name>
<feature type="transmembrane region" description="Helical" evidence="9">
    <location>
        <begin position="215"/>
        <end position="235"/>
    </location>
</feature>
<keyword evidence="11" id="KW-1185">Reference proteome</keyword>
<dbReference type="PANTHER" id="PTHR43791:SF63">
    <property type="entry name" value="HIGH AFFINITY CYSTEINE TRANSPORTER"/>
    <property type="match status" value="1"/>
</dbReference>
<keyword evidence="4 9" id="KW-1133">Transmembrane helix</keyword>
<dbReference type="GO" id="GO:0016020">
    <property type="term" value="C:membrane"/>
    <property type="evidence" value="ECO:0007669"/>
    <property type="project" value="UniProtKB-SubCell"/>
</dbReference>
<evidence type="ECO:0000313" key="11">
    <source>
        <dbReference type="Proteomes" id="UP000050424"/>
    </source>
</evidence>
<keyword evidence="3 9" id="KW-0812">Transmembrane</keyword>
<protein>
    <recommendedName>
        <fullName evidence="12">Major facilitator superfamily (MFS) profile domain-containing protein</fullName>
    </recommendedName>
</protein>
<comment type="similarity">
    <text evidence="7">Belongs to the major facilitator superfamily. Allantoate permease family.</text>
</comment>
<evidence type="ECO:0000256" key="6">
    <source>
        <dbReference type="ARBA" id="ARBA00023180"/>
    </source>
</evidence>
<feature type="transmembrane region" description="Helical" evidence="9">
    <location>
        <begin position="183"/>
        <end position="203"/>
    </location>
</feature>
<dbReference type="Pfam" id="PF07690">
    <property type="entry name" value="MFS_1"/>
    <property type="match status" value="1"/>
</dbReference>
<keyword evidence="6" id="KW-0325">Glycoprotein</keyword>
<dbReference type="Gene3D" id="1.20.1250.20">
    <property type="entry name" value="MFS general substrate transporter like domains"/>
    <property type="match status" value="2"/>
</dbReference>
<evidence type="ECO:0000256" key="3">
    <source>
        <dbReference type="ARBA" id="ARBA00022692"/>
    </source>
</evidence>
<dbReference type="PANTHER" id="PTHR43791">
    <property type="entry name" value="PERMEASE-RELATED"/>
    <property type="match status" value="1"/>
</dbReference>
<dbReference type="SUPFAM" id="SSF103473">
    <property type="entry name" value="MFS general substrate transporter"/>
    <property type="match status" value="1"/>
</dbReference>
<comment type="subcellular location">
    <subcellularLocation>
        <location evidence="1">Membrane</location>
        <topology evidence="1">Multi-pass membrane protein</topology>
    </subcellularLocation>
</comment>
<dbReference type="OrthoDB" id="6730379at2759"/>
<sequence length="498" mass="55171">MSSPSPKTLEAATQADHKEGNGPLDKPIKEHDGLIESYVAGPTVEIDAKTNKRLFWKINRRILVIQLITYFCQSLDKGTLNFASIMGIKDDAKLVGQEYQWLGTILYIGILAGEYPQNFLLQKLPLAKMLSVNVFIWGAVVSCSAASTNFASLMAVRFLLGFFESCVQPAMMLLEEQSLLNSLWYCMTGVQLMVGGLLAFGVSHFTNGPIKNWQLLFLVLGIVTCVWSVCIGIFLPDSPMTAKCFSEEDKKLMIERVRHNETGIQNKKYKKYQIVEALTDPFVWCCVMLITVANLIIGGLGVFSNLIIKEFGFSLLQTQLLNIAQGAWLIVTMIGSAQASQKSGQTCLMMILWTVPAMIGTIVILVVTPTSSNAGGMLIAFYCTQFFCAQGNMIISLITRNIAGQTKKGITMTMLFVGWSVGNLIAPQIFQEKDAPKYLPGFLAHIIIYGVYVGIVIVTRIVLMAKNRRKVAAVSEISHELAFQDLTDIENPNFRYVY</sequence>
<dbReference type="AlphaFoldDB" id="A0A0P7C111"/>
<dbReference type="GO" id="GO:0033229">
    <property type="term" value="F:cysteine transmembrane transporter activity"/>
    <property type="evidence" value="ECO:0007669"/>
    <property type="project" value="TreeGrafter"/>
</dbReference>
<proteinExistence type="inferred from homology"/>
<evidence type="ECO:0000256" key="9">
    <source>
        <dbReference type="SAM" id="Phobius"/>
    </source>
</evidence>
<reference evidence="10 11" key="1">
    <citation type="submission" date="2015-09" db="EMBL/GenBank/DDBJ databases">
        <title>Draft genome of a European isolate of the apple canker pathogen Neonectria ditissima.</title>
        <authorList>
            <person name="Gomez-Cortecero A."/>
            <person name="Harrison R.J."/>
            <person name="Armitage A.D."/>
        </authorList>
    </citation>
    <scope>NUCLEOTIDE SEQUENCE [LARGE SCALE GENOMIC DNA]</scope>
    <source>
        <strain evidence="10 11">R09/05</strain>
    </source>
</reference>
<feature type="compositionally biased region" description="Basic and acidic residues" evidence="8">
    <location>
        <begin position="15"/>
        <end position="26"/>
    </location>
</feature>
<feature type="transmembrane region" description="Helical" evidence="9">
    <location>
        <begin position="347"/>
        <end position="367"/>
    </location>
</feature>
<evidence type="ECO:0000256" key="1">
    <source>
        <dbReference type="ARBA" id="ARBA00004141"/>
    </source>
</evidence>
<organism evidence="10 11">
    <name type="scientific">Neonectria ditissima</name>
    <dbReference type="NCBI Taxonomy" id="78410"/>
    <lineage>
        <taxon>Eukaryota</taxon>
        <taxon>Fungi</taxon>
        <taxon>Dikarya</taxon>
        <taxon>Ascomycota</taxon>
        <taxon>Pezizomycotina</taxon>
        <taxon>Sordariomycetes</taxon>
        <taxon>Hypocreomycetidae</taxon>
        <taxon>Hypocreales</taxon>
        <taxon>Nectriaceae</taxon>
        <taxon>Neonectria</taxon>
    </lineage>
</organism>
<evidence type="ECO:0000256" key="8">
    <source>
        <dbReference type="SAM" id="MobiDB-lite"/>
    </source>
</evidence>
<evidence type="ECO:0000256" key="2">
    <source>
        <dbReference type="ARBA" id="ARBA00022448"/>
    </source>
</evidence>
<feature type="transmembrane region" description="Helical" evidence="9">
    <location>
        <begin position="379"/>
        <end position="398"/>
    </location>
</feature>
<feature type="transmembrane region" description="Helical" evidence="9">
    <location>
        <begin position="135"/>
        <end position="163"/>
    </location>
</feature>
<evidence type="ECO:0000256" key="7">
    <source>
        <dbReference type="ARBA" id="ARBA00037968"/>
    </source>
</evidence>